<name>A0A931NIY0_9BURK</name>
<dbReference type="PANTHER" id="PTHR30328:SF54">
    <property type="entry name" value="HTH-TYPE TRANSCRIPTIONAL REPRESSOR SCO4008"/>
    <property type="match status" value="1"/>
</dbReference>
<evidence type="ECO:0000313" key="5">
    <source>
        <dbReference type="Proteomes" id="UP000613266"/>
    </source>
</evidence>
<feature type="domain" description="HTH tetR-type" evidence="3">
    <location>
        <begin position="23"/>
        <end position="83"/>
    </location>
</feature>
<reference evidence="4" key="1">
    <citation type="submission" date="2020-12" db="EMBL/GenBank/DDBJ databases">
        <title>The genome sequence of Inhella sp. 1Y17.</title>
        <authorList>
            <person name="Liu Y."/>
        </authorList>
    </citation>
    <scope>NUCLEOTIDE SEQUENCE</scope>
    <source>
        <strain evidence="4">1Y17</strain>
    </source>
</reference>
<evidence type="ECO:0000259" key="3">
    <source>
        <dbReference type="PROSITE" id="PS50977"/>
    </source>
</evidence>
<dbReference type="Gene3D" id="1.10.357.10">
    <property type="entry name" value="Tetracycline Repressor, domain 2"/>
    <property type="match status" value="1"/>
</dbReference>
<evidence type="ECO:0000313" key="4">
    <source>
        <dbReference type="EMBL" id="MBH9578479.1"/>
    </source>
</evidence>
<dbReference type="InterPro" id="IPR036271">
    <property type="entry name" value="Tet_transcr_reg_TetR-rel_C_sf"/>
</dbReference>
<protein>
    <submittedName>
        <fullName evidence="4">TetR family transcriptional regulator C-terminal domain-containing protein</fullName>
    </submittedName>
</protein>
<dbReference type="PRINTS" id="PR00455">
    <property type="entry name" value="HTHTETR"/>
</dbReference>
<comment type="caution">
    <text evidence="4">The sequence shown here is derived from an EMBL/GenBank/DDBJ whole genome shotgun (WGS) entry which is preliminary data.</text>
</comment>
<dbReference type="InterPro" id="IPR050109">
    <property type="entry name" value="HTH-type_TetR-like_transc_reg"/>
</dbReference>
<dbReference type="GO" id="GO:0003677">
    <property type="term" value="F:DNA binding"/>
    <property type="evidence" value="ECO:0007669"/>
    <property type="project" value="UniProtKB-UniRule"/>
</dbReference>
<dbReference type="Gene3D" id="1.10.10.60">
    <property type="entry name" value="Homeodomain-like"/>
    <property type="match status" value="1"/>
</dbReference>
<evidence type="ECO:0000256" key="2">
    <source>
        <dbReference type="PROSITE-ProRule" id="PRU00335"/>
    </source>
</evidence>
<dbReference type="EMBL" id="JAEDAK010000012">
    <property type="protein sequence ID" value="MBH9578479.1"/>
    <property type="molecule type" value="Genomic_DNA"/>
</dbReference>
<dbReference type="InterPro" id="IPR001647">
    <property type="entry name" value="HTH_TetR"/>
</dbReference>
<accession>A0A931NIY0</accession>
<dbReference type="Pfam" id="PF08362">
    <property type="entry name" value="TetR_C_3"/>
    <property type="match status" value="1"/>
</dbReference>
<dbReference type="InterPro" id="IPR009057">
    <property type="entry name" value="Homeodomain-like_sf"/>
</dbReference>
<dbReference type="GO" id="GO:0045892">
    <property type="term" value="P:negative regulation of DNA-templated transcription"/>
    <property type="evidence" value="ECO:0007669"/>
    <property type="project" value="InterPro"/>
</dbReference>
<dbReference type="PANTHER" id="PTHR30328">
    <property type="entry name" value="TRANSCRIPTIONAL REPRESSOR"/>
    <property type="match status" value="1"/>
</dbReference>
<dbReference type="PROSITE" id="PS50977">
    <property type="entry name" value="HTH_TETR_2"/>
    <property type="match status" value="1"/>
</dbReference>
<dbReference type="Proteomes" id="UP000613266">
    <property type="component" value="Unassembled WGS sequence"/>
</dbReference>
<evidence type="ECO:0000256" key="1">
    <source>
        <dbReference type="ARBA" id="ARBA00023125"/>
    </source>
</evidence>
<proteinExistence type="predicted"/>
<sequence>MPHAKPVSEVASPEPRAPRAARLAKQEQILHAAERLFGRYGLEGVAIEAIASELGLSKQNLLYYYPSKEQLYLAVLDDVMDSWLAGMARIAQHDDPATAIAEYVAAKLRFSHERPSGSAVFTREVMAGAPLYAQHLAEQVQPQLQADLRQFERWAQAGLIRRVDFTHLMFLIWACTQAYADLAPQFALLLGKPALEARDYATAQQLITDMVLGQLKPV</sequence>
<keyword evidence="5" id="KW-1185">Reference proteome</keyword>
<dbReference type="InterPro" id="IPR013573">
    <property type="entry name" value="Tscrpt_reg_YcdC_C"/>
</dbReference>
<organism evidence="4 5">
    <name type="scientific">Inhella proteolytica</name>
    <dbReference type="NCBI Taxonomy" id="2795029"/>
    <lineage>
        <taxon>Bacteria</taxon>
        <taxon>Pseudomonadati</taxon>
        <taxon>Pseudomonadota</taxon>
        <taxon>Betaproteobacteria</taxon>
        <taxon>Burkholderiales</taxon>
        <taxon>Sphaerotilaceae</taxon>
        <taxon>Inhella</taxon>
    </lineage>
</organism>
<keyword evidence="1 2" id="KW-0238">DNA-binding</keyword>
<dbReference type="SUPFAM" id="SSF48498">
    <property type="entry name" value="Tetracyclin repressor-like, C-terminal domain"/>
    <property type="match status" value="1"/>
</dbReference>
<gene>
    <name evidence="4" type="ORF">I7X39_16420</name>
</gene>
<dbReference type="SUPFAM" id="SSF46689">
    <property type="entry name" value="Homeodomain-like"/>
    <property type="match status" value="1"/>
</dbReference>
<dbReference type="Pfam" id="PF00440">
    <property type="entry name" value="TetR_N"/>
    <property type="match status" value="1"/>
</dbReference>
<dbReference type="AlphaFoldDB" id="A0A931NIY0"/>
<feature type="DNA-binding region" description="H-T-H motif" evidence="2">
    <location>
        <begin position="46"/>
        <end position="65"/>
    </location>
</feature>